<feature type="compositionally biased region" description="Basic and acidic residues" evidence="1">
    <location>
        <begin position="176"/>
        <end position="187"/>
    </location>
</feature>
<feature type="compositionally biased region" description="Basic and acidic residues" evidence="1">
    <location>
        <begin position="321"/>
        <end position="330"/>
    </location>
</feature>
<feature type="compositionally biased region" description="Basic and acidic residues" evidence="1">
    <location>
        <begin position="96"/>
        <end position="108"/>
    </location>
</feature>
<keyword evidence="3" id="KW-1185">Reference proteome</keyword>
<feature type="compositionally biased region" description="Low complexity" evidence="1">
    <location>
        <begin position="30"/>
        <end position="51"/>
    </location>
</feature>
<gene>
    <name evidence="2" type="ORF">QJS10_CPB15g00479</name>
</gene>
<reference evidence="2" key="1">
    <citation type="journal article" date="2023" name="Nat. Commun.">
        <title>Diploid and tetraploid genomes of Acorus and the evolution of monocots.</title>
        <authorList>
            <person name="Ma L."/>
            <person name="Liu K.W."/>
            <person name="Li Z."/>
            <person name="Hsiao Y.Y."/>
            <person name="Qi Y."/>
            <person name="Fu T."/>
            <person name="Tang G.D."/>
            <person name="Zhang D."/>
            <person name="Sun W.H."/>
            <person name="Liu D.K."/>
            <person name="Li Y."/>
            <person name="Chen G.Z."/>
            <person name="Liu X.D."/>
            <person name="Liao X.Y."/>
            <person name="Jiang Y.T."/>
            <person name="Yu X."/>
            <person name="Hao Y."/>
            <person name="Huang J."/>
            <person name="Zhao X.W."/>
            <person name="Ke S."/>
            <person name="Chen Y.Y."/>
            <person name="Wu W.L."/>
            <person name="Hsu J.L."/>
            <person name="Lin Y.F."/>
            <person name="Huang M.D."/>
            <person name="Li C.Y."/>
            <person name="Huang L."/>
            <person name="Wang Z.W."/>
            <person name="Zhao X."/>
            <person name="Zhong W.Y."/>
            <person name="Peng D.H."/>
            <person name="Ahmad S."/>
            <person name="Lan S."/>
            <person name="Zhang J.S."/>
            <person name="Tsai W.C."/>
            <person name="Van de Peer Y."/>
            <person name="Liu Z.J."/>
        </authorList>
    </citation>
    <scope>NUCLEOTIDE SEQUENCE</scope>
    <source>
        <strain evidence="2">CP</strain>
    </source>
</reference>
<dbReference type="GO" id="GO:0003743">
    <property type="term" value="F:translation initiation factor activity"/>
    <property type="evidence" value="ECO:0007669"/>
    <property type="project" value="InterPro"/>
</dbReference>
<dbReference type="AlphaFoldDB" id="A0AAV9D8Q8"/>
<sequence>MAATVSAWAKPGAWALDSEQQETLDDNPISSPHQHQPQQDFPSLSASAAVKPSKKKKSQPLSLAEFTTGHKVTHGAAKYQPAGAARDEPLVLPTGPRERTAEELERSSTRLGGGFSGYGGRRSDEQNPRWGRGSSDEQPQRRKSESGVDDGPSRADEVDDWGAAKRSGSVLPPPPSERRERSSRADGSESWISKKPSPPAAANEGHRRGGFEMFNRGGESDTWTRGREDTGSGRPRLVLQPPSRLVSDNGNVEKDLKPEEEGRRKGANPFGEARPREEVLAEKGQDWKKMEEKLESMKIRDSDGKGVIPEGRKGFGLGNGRAEDRMERSWRKAEPVDVPQMRDGGNTVFNLHSLSLSLHFFEPPKHPFIPMAHLFLLFFFLSICSSHLYYATADATVTGYVFCDRCKDGKLSFGDLPAWGAKVAVSCAGSAGQMVRVKEATVNMLGVSEMSLSGTPDLSRCVAQVETGSGGGACEAVAVGPPRPLRLRGIKSGTESYVFDYLLSQPEKPFFLCFGAGGGSPVPTFPAPSLPLPPPPPPPPTLVPRVSACSYEFWIKSEHRCYWKNVGPNTTVGDVFGVFALMKYGARMTLWEALHGRGDLYMTLVREATTALLNYYNSSPPLYPLDLILQMNKALLGPPRQALRIALDFKKSSSGGGVGGGSTGACSFSPCS</sequence>
<dbReference type="PANTHER" id="PTHR32091:SF17">
    <property type="entry name" value="EUKARYOTIC TRANSLATION INITIATION FACTOR 4B3"/>
    <property type="match status" value="1"/>
</dbReference>
<proteinExistence type="predicted"/>
<accession>A0AAV9D8Q8</accession>
<feature type="compositionally biased region" description="Gly residues" evidence="1">
    <location>
        <begin position="111"/>
        <end position="120"/>
    </location>
</feature>
<dbReference type="Pfam" id="PF06273">
    <property type="entry name" value="eIF-4B"/>
    <property type="match status" value="1"/>
</dbReference>
<feature type="region of interest" description="Disordered" evidence="1">
    <location>
        <begin position="1"/>
        <end position="275"/>
    </location>
</feature>
<feature type="compositionally biased region" description="Basic and acidic residues" evidence="1">
    <location>
        <begin position="134"/>
        <end position="156"/>
    </location>
</feature>
<organism evidence="2 3">
    <name type="scientific">Acorus calamus</name>
    <name type="common">Sweet flag</name>
    <dbReference type="NCBI Taxonomy" id="4465"/>
    <lineage>
        <taxon>Eukaryota</taxon>
        <taxon>Viridiplantae</taxon>
        <taxon>Streptophyta</taxon>
        <taxon>Embryophyta</taxon>
        <taxon>Tracheophyta</taxon>
        <taxon>Spermatophyta</taxon>
        <taxon>Magnoliopsida</taxon>
        <taxon>Liliopsida</taxon>
        <taxon>Acoraceae</taxon>
        <taxon>Acorus</taxon>
    </lineage>
</organism>
<feature type="region of interest" description="Disordered" evidence="1">
    <location>
        <begin position="298"/>
        <end position="330"/>
    </location>
</feature>
<evidence type="ECO:0000313" key="2">
    <source>
        <dbReference type="EMBL" id="KAK1297642.1"/>
    </source>
</evidence>
<evidence type="ECO:0000313" key="3">
    <source>
        <dbReference type="Proteomes" id="UP001180020"/>
    </source>
</evidence>
<feature type="compositionally biased region" description="Basic and acidic residues" evidence="1">
    <location>
        <begin position="251"/>
        <end position="264"/>
    </location>
</feature>
<dbReference type="Proteomes" id="UP001180020">
    <property type="component" value="Unassembled WGS sequence"/>
</dbReference>
<name>A0AAV9D8Q8_ACOCL</name>
<dbReference type="GO" id="GO:0003729">
    <property type="term" value="F:mRNA binding"/>
    <property type="evidence" value="ECO:0007669"/>
    <property type="project" value="TreeGrafter"/>
</dbReference>
<feature type="compositionally biased region" description="Basic and acidic residues" evidence="1">
    <location>
        <begin position="218"/>
        <end position="231"/>
    </location>
</feature>
<dbReference type="PANTHER" id="PTHR32091">
    <property type="entry name" value="EUKARYOTIC TRANSLATION INITIATION FACTOR 4B"/>
    <property type="match status" value="1"/>
</dbReference>
<dbReference type="EMBL" id="JAUJYO010000015">
    <property type="protein sequence ID" value="KAK1297642.1"/>
    <property type="molecule type" value="Genomic_DNA"/>
</dbReference>
<protein>
    <submittedName>
        <fullName evidence="2">Uncharacterized protein</fullName>
    </submittedName>
</protein>
<dbReference type="InterPro" id="IPR010433">
    <property type="entry name" value="EIF-4B_pln"/>
</dbReference>
<comment type="caution">
    <text evidence="2">The sequence shown here is derived from an EMBL/GenBank/DDBJ whole genome shotgun (WGS) entry which is preliminary data.</text>
</comment>
<reference evidence="2" key="2">
    <citation type="submission" date="2023-06" db="EMBL/GenBank/DDBJ databases">
        <authorList>
            <person name="Ma L."/>
            <person name="Liu K.-W."/>
            <person name="Li Z."/>
            <person name="Hsiao Y.-Y."/>
            <person name="Qi Y."/>
            <person name="Fu T."/>
            <person name="Tang G."/>
            <person name="Zhang D."/>
            <person name="Sun W.-H."/>
            <person name="Liu D.-K."/>
            <person name="Li Y."/>
            <person name="Chen G.-Z."/>
            <person name="Liu X.-D."/>
            <person name="Liao X.-Y."/>
            <person name="Jiang Y.-T."/>
            <person name="Yu X."/>
            <person name="Hao Y."/>
            <person name="Huang J."/>
            <person name="Zhao X.-W."/>
            <person name="Ke S."/>
            <person name="Chen Y.-Y."/>
            <person name="Wu W.-L."/>
            <person name="Hsu J.-L."/>
            <person name="Lin Y.-F."/>
            <person name="Huang M.-D."/>
            <person name="Li C.-Y."/>
            <person name="Huang L."/>
            <person name="Wang Z.-W."/>
            <person name="Zhao X."/>
            <person name="Zhong W.-Y."/>
            <person name="Peng D.-H."/>
            <person name="Ahmad S."/>
            <person name="Lan S."/>
            <person name="Zhang J.-S."/>
            <person name="Tsai W.-C."/>
            <person name="Van De Peer Y."/>
            <person name="Liu Z.-J."/>
        </authorList>
    </citation>
    <scope>NUCLEOTIDE SEQUENCE</scope>
    <source>
        <strain evidence="2">CP</strain>
        <tissue evidence="2">Leaves</tissue>
    </source>
</reference>
<evidence type="ECO:0000256" key="1">
    <source>
        <dbReference type="SAM" id="MobiDB-lite"/>
    </source>
</evidence>